<protein>
    <submittedName>
        <fullName evidence="1">Uncharacterized protein</fullName>
    </submittedName>
</protein>
<accession>A0A1G9FTU9</accession>
<evidence type="ECO:0000313" key="2">
    <source>
        <dbReference type="Proteomes" id="UP000199433"/>
    </source>
</evidence>
<evidence type="ECO:0000313" key="1">
    <source>
        <dbReference type="EMBL" id="SDK91831.1"/>
    </source>
</evidence>
<gene>
    <name evidence="1" type="ORF">SAMN04488098_10875</name>
</gene>
<organism evidence="1 2">
    <name type="scientific">Alkalibacterium thalassium</name>
    <dbReference type="NCBI Taxonomy" id="426701"/>
    <lineage>
        <taxon>Bacteria</taxon>
        <taxon>Bacillati</taxon>
        <taxon>Bacillota</taxon>
        <taxon>Bacilli</taxon>
        <taxon>Lactobacillales</taxon>
        <taxon>Carnobacteriaceae</taxon>
        <taxon>Alkalibacterium</taxon>
    </lineage>
</organism>
<dbReference type="EMBL" id="FNFK01000087">
    <property type="protein sequence ID" value="SDK91831.1"/>
    <property type="molecule type" value="Genomic_DNA"/>
</dbReference>
<feature type="non-terminal residue" evidence="1">
    <location>
        <position position="1"/>
    </location>
</feature>
<dbReference type="STRING" id="426701.SAMN04488098_10875"/>
<reference evidence="2" key="1">
    <citation type="submission" date="2016-10" db="EMBL/GenBank/DDBJ databases">
        <authorList>
            <person name="Varghese N."/>
            <person name="Submissions S."/>
        </authorList>
    </citation>
    <scope>NUCLEOTIDE SEQUENCE [LARGE SCALE GENOMIC DNA]</scope>
    <source>
        <strain evidence="2">DSM 19181</strain>
    </source>
</reference>
<dbReference type="AlphaFoldDB" id="A0A1G9FTU9"/>
<dbReference type="Proteomes" id="UP000199433">
    <property type="component" value="Unassembled WGS sequence"/>
</dbReference>
<keyword evidence="2" id="KW-1185">Reference proteome</keyword>
<sequence length="92" mass="9965">YSYRMKRQGRGFSAKGAGNLASIISARKNGTLLEALRAELPAFEQTIVPEFKGAVRAVLKKINRPSVGVKMGEIANYSSTSSPMGQLKKMFG</sequence>
<name>A0A1G9FTU9_9LACT</name>
<proteinExistence type="predicted"/>